<dbReference type="CDD" id="cd01335">
    <property type="entry name" value="Radical_SAM"/>
    <property type="match status" value="1"/>
</dbReference>
<evidence type="ECO:0000313" key="8">
    <source>
        <dbReference type="EMBL" id="MBV6342289.1"/>
    </source>
</evidence>
<feature type="domain" description="B12-binding" evidence="6">
    <location>
        <begin position="18"/>
        <end position="151"/>
    </location>
</feature>
<evidence type="ECO:0000256" key="2">
    <source>
        <dbReference type="ARBA" id="ARBA00022691"/>
    </source>
</evidence>
<dbReference type="Pfam" id="PF04055">
    <property type="entry name" value="Radical_SAM"/>
    <property type="match status" value="1"/>
</dbReference>
<organism evidence="8 9">
    <name type="scientific">Candidatus Magnetobacterium casense</name>
    <dbReference type="NCBI Taxonomy" id="1455061"/>
    <lineage>
        <taxon>Bacteria</taxon>
        <taxon>Pseudomonadati</taxon>
        <taxon>Nitrospirota</taxon>
        <taxon>Thermodesulfovibrionia</taxon>
        <taxon>Thermodesulfovibrionales</taxon>
        <taxon>Candidatus Magnetobacteriaceae</taxon>
        <taxon>Candidatus Magnetobacterium</taxon>
    </lineage>
</organism>
<evidence type="ECO:0000259" key="7">
    <source>
        <dbReference type="PROSITE" id="PS51918"/>
    </source>
</evidence>
<dbReference type="InterPro" id="IPR006638">
    <property type="entry name" value="Elp3/MiaA/NifB-like_rSAM"/>
</dbReference>
<keyword evidence="4" id="KW-0408">Iron</keyword>
<dbReference type="PANTHER" id="PTHR43409:SF16">
    <property type="entry name" value="SLR0320 PROTEIN"/>
    <property type="match status" value="1"/>
</dbReference>
<dbReference type="PANTHER" id="PTHR43409">
    <property type="entry name" value="ANAEROBIC MAGNESIUM-PROTOPORPHYRIN IX MONOMETHYL ESTER CYCLASE-RELATED"/>
    <property type="match status" value="1"/>
</dbReference>
<dbReference type="InterPro" id="IPR007197">
    <property type="entry name" value="rSAM"/>
</dbReference>
<dbReference type="EMBL" id="JABXWD010000229">
    <property type="protein sequence ID" value="MBV6342289.1"/>
    <property type="molecule type" value="Genomic_DNA"/>
</dbReference>
<dbReference type="InterPro" id="IPR051198">
    <property type="entry name" value="BchE-like"/>
</dbReference>
<proteinExistence type="predicted"/>
<dbReference type="SFLD" id="SFLDG01123">
    <property type="entry name" value="methyltransferase_(Class_B)"/>
    <property type="match status" value="1"/>
</dbReference>
<evidence type="ECO:0000259" key="6">
    <source>
        <dbReference type="PROSITE" id="PS51332"/>
    </source>
</evidence>
<dbReference type="CDD" id="cd02068">
    <property type="entry name" value="radical_SAM_B12_BD"/>
    <property type="match status" value="1"/>
</dbReference>
<evidence type="ECO:0000256" key="3">
    <source>
        <dbReference type="ARBA" id="ARBA00022723"/>
    </source>
</evidence>
<dbReference type="SFLD" id="SFLDG01082">
    <property type="entry name" value="B12-binding_domain_containing"/>
    <property type="match status" value="1"/>
</dbReference>
<comment type="cofactor">
    <cofactor evidence="1">
        <name>[4Fe-4S] cluster</name>
        <dbReference type="ChEBI" id="CHEBI:49883"/>
    </cofactor>
</comment>
<dbReference type="Pfam" id="PF02310">
    <property type="entry name" value="B12-binding"/>
    <property type="match status" value="1"/>
</dbReference>
<gene>
    <name evidence="8" type="ORF">HWQ67_11895</name>
</gene>
<sequence length="469" mass="52059">MSGQTVMHFVFINPNRALARSSIWSVINSITPPIGLALLSALLEHHGHQSQIIDAMALNLDVSGVLSVMDVHTDSIVGITATTPDMDMAVKIASAVRSRYPHVRLLMGGVHPTIYHEELVRSGICDLVIRGEAEGAIVALANEYPLEDIANLTWRTADAQVVQNPQSNDFADLNTLPMPNYAKLPMRMYHSALGSARRAPSIGMITSRGCPGKCTFCFSSMFGSRVRVTAAEGVFEHILHLMSVYGIREISFYDDTFTANRKRVEQLCNMLIAEGVNISWSCFARVDTVSPDILKLMKAAGCHQIMYGFETAEDDILRAINKKVTSNRYGDVIRWTRDAAIDIRGAFMLGLPGEGPGGMTKTIAFSKAIDIQFAIFNITTPFPGTALFQWAMDNGYIKHTHWSHYDMAHAVMELPGVSAAEVEAAYKRAYREFYLRPRYVLNRLRSISTKEEFLIHLSVLRGILSILTR</sequence>
<keyword evidence="2" id="KW-0949">S-adenosyl-L-methionine</keyword>
<protein>
    <submittedName>
        <fullName evidence="8">Radical SAM protein</fullName>
    </submittedName>
</protein>
<evidence type="ECO:0000313" key="9">
    <source>
        <dbReference type="Proteomes" id="UP001196980"/>
    </source>
</evidence>
<feature type="domain" description="Radical SAM core" evidence="7">
    <location>
        <begin position="196"/>
        <end position="432"/>
    </location>
</feature>
<keyword evidence="5" id="KW-0411">Iron-sulfur</keyword>
<keyword evidence="3" id="KW-0479">Metal-binding</keyword>
<dbReference type="InterPro" id="IPR034466">
    <property type="entry name" value="Methyltransferase_Class_B"/>
</dbReference>
<keyword evidence="9" id="KW-1185">Reference proteome</keyword>
<evidence type="ECO:0000256" key="4">
    <source>
        <dbReference type="ARBA" id="ARBA00023004"/>
    </source>
</evidence>
<dbReference type="PROSITE" id="PS51332">
    <property type="entry name" value="B12_BINDING"/>
    <property type="match status" value="1"/>
</dbReference>
<name>A0ABS6S098_9BACT</name>
<dbReference type="InterPro" id="IPR006158">
    <property type="entry name" value="Cobalamin-bd"/>
</dbReference>
<evidence type="ECO:0000256" key="1">
    <source>
        <dbReference type="ARBA" id="ARBA00001966"/>
    </source>
</evidence>
<comment type="caution">
    <text evidence="8">The sequence shown here is derived from an EMBL/GenBank/DDBJ whole genome shotgun (WGS) entry which is preliminary data.</text>
</comment>
<dbReference type="RefSeq" id="WP_218252910.1">
    <property type="nucleotide sequence ID" value="NZ_JABXWD010000229.1"/>
</dbReference>
<dbReference type="SMART" id="SM00729">
    <property type="entry name" value="Elp3"/>
    <property type="match status" value="1"/>
</dbReference>
<evidence type="ECO:0000256" key="5">
    <source>
        <dbReference type="ARBA" id="ARBA00023014"/>
    </source>
</evidence>
<reference evidence="8 9" key="1">
    <citation type="journal article" date="2020" name="J Geophys Res Biogeosci">
        <title>Magnetotaxis as an Adaptation to Enable Bacterial Shuttling of Microbial Sulfur and Sulfur Cycling Across Aquatic Oxic#Anoxic Interfaces.</title>
        <authorList>
            <person name="Li J."/>
            <person name="Liu P."/>
            <person name="Wang J."/>
            <person name="Roberts A.P."/>
            <person name="Pan Y."/>
        </authorList>
    </citation>
    <scope>NUCLEOTIDE SEQUENCE [LARGE SCALE GENOMIC DNA]</scope>
    <source>
        <strain evidence="8 9">MYR-1_YQ</strain>
    </source>
</reference>
<dbReference type="SFLD" id="SFLDS00029">
    <property type="entry name" value="Radical_SAM"/>
    <property type="match status" value="1"/>
</dbReference>
<dbReference type="Proteomes" id="UP001196980">
    <property type="component" value="Unassembled WGS sequence"/>
</dbReference>
<accession>A0ABS6S098</accession>
<dbReference type="PROSITE" id="PS51918">
    <property type="entry name" value="RADICAL_SAM"/>
    <property type="match status" value="1"/>
</dbReference>